<evidence type="ECO:0000256" key="1">
    <source>
        <dbReference type="SAM" id="MobiDB-lite"/>
    </source>
</evidence>
<evidence type="ECO:0000313" key="3">
    <source>
        <dbReference type="Proteomes" id="UP000823388"/>
    </source>
</evidence>
<evidence type="ECO:0000313" key="2">
    <source>
        <dbReference type="EMBL" id="KAG2574728.1"/>
    </source>
</evidence>
<dbReference type="Proteomes" id="UP000823388">
    <property type="component" value="Chromosome 7K"/>
</dbReference>
<feature type="region of interest" description="Disordered" evidence="1">
    <location>
        <begin position="65"/>
        <end position="115"/>
    </location>
</feature>
<accession>A0A8T0QM88</accession>
<sequence>MRTSLTLPGATLGFSTSVRYAAENIVPKDVAGRREAGDVLDGVEPPAARERPLQVVHAEEDVRLESQPADCGAVQIRRERQPPGPGRRRRENGSSRLQQRDLRSEGVVEATAAEV</sequence>
<protein>
    <submittedName>
        <fullName evidence="2">Uncharacterized protein</fullName>
    </submittedName>
</protein>
<proteinExistence type="predicted"/>
<keyword evidence="3" id="KW-1185">Reference proteome</keyword>
<name>A0A8T0QM88_PANVG</name>
<dbReference type="EMBL" id="CM029049">
    <property type="protein sequence ID" value="KAG2574728.1"/>
    <property type="molecule type" value="Genomic_DNA"/>
</dbReference>
<reference evidence="2" key="1">
    <citation type="submission" date="2020-05" db="EMBL/GenBank/DDBJ databases">
        <title>WGS assembly of Panicum virgatum.</title>
        <authorList>
            <person name="Lovell J.T."/>
            <person name="Jenkins J."/>
            <person name="Shu S."/>
            <person name="Juenger T.E."/>
            <person name="Schmutz J."/>
        </authorList>
    </citation>
    <scope>NUCLEOTIDE SEQUENCE</scope>
    <source>
        <strain evidence="2">AP13</strain>
    </source>
</reference>
<dbReference type="AlphaFoldDB" id="A0A8T0QM88"/>
<gene>
    <name evidence="2" type="ORF">PVAP13_7KG342000</name>
</gene>
<comment type="caution">
    <text evidence="2">The sequence shown here is derived from an EMBL/GenBank/DDBJ whole genome shotgun (WGS) entry which is preliminary data.</text>
</comment>
<organism evidence="2 3">
    <name type="scientific">Panicum virgatum</name>
    <name type="common">Blackwell switchgrass</name>
    <dbReference type="NCBI Taxonomy" id="38727"/>
    <lineage>
        <taxon>Eukaryota</taxon>
        <taxon>Viridiplantae</taxon>
        <taxon>Streptophyta</taxon>
        <taxon>Embryophyta</taxon>
        <taxon>Tracheophyta</taxon>
        <taxon>Spermatophyta</taxon>
        <taxon>Magnoliopsida</taxon>
        <taxon>Liliopsida</taxon>
        <taxon>Poales</taxon>
        <taxon>Poaceae</taxon>
        <taxon>PACMAD clade</taxon>
        <taxon>Panicoideae</taxon>
        <taxon>Panicodae</taxon>
        <taxon>Paniceae</taxon>
        <taxon>Panicinae</taxon>
        <taxon>Panicum</taxon>
        <taxon>Panicum sect. Hiantes</taxon>
    </lineage>
</organism>